<proteinExistence type="predicted"/>
<dbReference type="Proteomes" id="UP000254116">
    <property type="component" value="Unassembled WGS sequence"/>
</dbReference>
<accession>A0A380EI10</accession>
<dbReference type="Pfam" id="PF08439">
    <property type="entry name" value="Peptidase_M3_N"/>
    <property type="match status" value="1"/>
</dbReference>
<organism evidence="2 3">
    <name type="scientific">Staphylococcus aureus</name>
    <dbReference type="NCBI Taxonomy" id="1280"/>
    <lineage>
        <taxon>Bacteria</taxon>
        <taxon>Bacillati</taxon>
        <taxon>Bacillota</taxon>
        <taxon>Bacilli</taxon>
        <taxon>Bacillales</taxon>
        <taxon>Staphylococcaceae</taxon>
        <taxon>Staphylococcus</taxon>
    </lineage>
</organism>
<dbReference type="AlphaFoldDB" id="A0A380EI10"/>
<gene>
    <name evidence="2" type="ORF">NCTC10702_01526</name>
</gene>
<sequence>MINYKNSAFDLKLINEKRPHILDAETEKLLTEAQDALSTPSMYTVCLATLI</sequence>
<protein>
    <submittedName>
        <fullName evidence="2">Oligoendopeptidase F</fullName>
        <ecNumber evidence="2">3.4.24.-</ecNumber>
    </submittedName>
</protein>
<reference evidence="2 3" key="1">
    <citation type="submission" date="2018-06" db="EMBL/GenBank/DDBJ databases">
        <authorList>
            <consortium name="Pathogen Informatics"/>
            <person name="Doyle S."/>
        </authorList>
    </citation>
    <scope>NUCLEOTIDE SEQUENCE [LARGE SCALE GENOMIC DNA]</scope>
    <source>
        <strain evidence="2 3">NCTC10702</strain>
    </source>
</reference>
<evidence type="ECO:0000259" key="1">
    <source>
        <dbReference type="Pfam" id="PF08439"/>
    </source>
</evidence>
<dbReference type="EC" id="3.4.24.-" evidence="2"/>
<feature type="domain" description="Oligopeptidase F N-terminal" evidence="1">
    <location>
        <begin position="5"/>
        <end position="41"/>
    </location>
</feature>
<evidence type="ECO:0000313" key="2">
    <source>
        <dbReference type="EMBL" id="SUL33820.1"/>
    </source>
</evidence>
<dbReference type="GO" id="GO:0016787">
    <property type="term" value="F:hydrolase activity"/>
    <property type="evidence" value="ECO:0007669"/>
    <property type="project" value="UniProtKB-KW"/>
</dbReference>
<name>A0A380EI10_STAAU</name>
<evidence type="ECO:0000313" key="3">
    <source>
        <dbReference type="Proteomes" id="UP000254116"/>
    </source>
</evidence>
<dbReference type="EMBL" id="UHBY01000003">
    <property type="protein sequence ID" value="SUL33820.1"/>
    <property type="molecule type" value="Genomic_DNA"/>
</dbReference>
<keyword evidence="2" id="KW-0378">Hydrolase</keyword>
<dbReference type="InterPro" id="IPR013647">
    <property type="entry name" value="OligopepF_N_dom"/>
</dbReference>